<dbReference type="EMBL" id="OC915693">
    <property type="protein sequence ID" value="CAD7641541.1"/>
    <property type="molecule type" value="Genomic_DNA"/>
</dbReference>
<feature type="domain" description="C2H2-type" evidence="5">
    <location>
        <begin position="271"/>
        <end position="293"/>
    </location>
</feature>
<protein>
    <submittedName>
        <fullName evidence="6">Uncharacterized protein</fullName>
    </submittedName>
</protein>
<dbReference type="GO" id="GO:0048666">
    <property type="term" value="P:neuron development"/>
    <property type="evidence" value="ECO:0007669"/>
    <property type="project" value="UniProtKB-ARBA"/>
</dbReference>
<dbReference type="Gene3D" id="3.30.160.60">
    <property type="entry name" value="Classic Zinc Finger"/>
    <property type="match status" value="1"/>
</dbReference>
<organism evidence="6">
    <name type="scientific">Oppiella nova</name>
    <dbReference type="NCBI Taxonomy" id="334625"/>
    <lineage>
        <taxon>Eukaryota</taxon>
        <taxon>Metazoa</taxon>
        <taxon>Ecdysozoa</taxon>
        <taxon>Arthropoda</taxon>
        <taxon>Chelicerata</taxon>
        <taxon>Arachnida</taxon>
        <taxon>Acari</taxon>
        <taxon>Acariformes</taxon>
        <taxon>Sarcoptiformes</taxon>
        <taxon>Oribatida</taxon>
        <taxon>Brachypylina</taxon>
        <taxon>Oppioidea</taxon>
        <taxon>Oppiidae</taxon>
        <taxon>Oppiella</taxon>
    </lineage>
</organism>
<dbReference type="Proteomes" id="UP000728032">
    <property type="component" value="Unassembled WGS sequence"/>
</dbReference>
<keyword evidence="2" id="KW-0862">Zinc</keyword>
<dbReference type="PANTHER" id="PTHR23110">
    <property type="entry name" value="BTB DOMAIN TRANSCRIPTION FACTOR"/>
    <property type="match status" value="1"/>
</dbReference>
<name>A0A7R9LIH5_9ACAR</name>
<dbReference type="InterPro" id="IPR036236">
    <property type="entry name" value="Znf_C2H2_sf"/>
</dbReference>
<gene>
    <name evidence="6" type="ORF">ONB1V03_LOCUS3151</name>
</gene>
<evidence type="ECO:0000259" key="4">
    <source>
        <dbReference type="PROSITE" id="PS50097"/>
    </source>
</evidence>
<dbReference type="GO" id="GO:0005634">
    <property type="term" value="C:nucleus"/>
    <property type="evidence" value="ECO:0007669"/>
    <property type="project" value="TreeGrafter"/>
</dbReference>
<keyword evidence="2" id="KW-0479">Metal-binding</keyword>
<dbReference type="Pfam" id="PF00651">
    <property type="entry name" value="BTB"/>
    <property type="match status" value="1"/>
</dbReference>
<dbReference type="GO" id="GO:0048513">
    <property type="term" value="P:animal organ development"/>
    <property type="evidence" value="ECO:0007669"/>
    <property type="project" value="UniProtKB-ARBA"/>
</dbReference>
<dbReference type="Gene3D" id="3.30.710.10">
    <property type="entry name" value="Potassium Channel Kv1.1, Chain A"/>
    <property type="match status" value="1"/>
</dbReference>
<dbReference type="PROSITE" id="PS50097">
    <property type="entry name" value="BTB"/>
    <property type="match status" value="1"/>
</dbReference>
<dbReference type="InterPro" id="IPR011333">
    <property type="entry name" value="SKP1/BTB/POZ_sf"/>
</dbReference>
<accession>A0A7R9LIH5</accession>
<proteinExistence type="predicted"/>
<dbReference type="AlphaFoldDB" id="A0A7R9LIH5"/>
<evidence type="ECO:0000256" key="3">
    <source>
        <dbReference type="SAM" id="MobiDB-lite"/>
    </source>
</evidence>
<reference evidence="6" key="1">
    <citation type="submission" date="2020-11" db="EMBL/GenBank/DDBJ databases">
        <authorList>
            <person name="Tran Van P."/>
        </authorList>
    </citation>
    <scope>NUCLEOTIDE SEQUENCE</scope>
</reference>
<dbReference type="OrthoDB" id="9978265at2759"/>
<dbReference type="SUPFAM" id="SSF57667">
    <property type="entry name" value="beta-beta-alpha zinc fingers"/>
    <property type="match status" value="1"/>
</dbReference>
<sequence>MVLAASSSYFENLFISNPCTHPIIILKDVSFSDLQSVIDFIYTGEVNVPQDQLSSLLKTAETLRIKGLTEVADKESRSEHSVQSMATRTRRRKRKRNKSQNNENNSRLECAIDGSLATPDHQLELEDGEDNGYTIDNHLRVGLNNNCSTPQTIEVNYSNNCNVRGERQKMTTNIDTITVNKDKELTLNLEDIEPTTLLEQSMSTPENSRLECAIDGSLATPDHQLELEDGEDNGYTIDNHLRVGLNNNCSTPQTIEEYEQLLSQIQSKNLTTCPVCSKAFIKKSKLIRHYHTHFSNFRPKFSCGCCGKLFTTQDWCKRHALNCQSKVSAVGFV</sequence>
<feature type="region of interest" description="Disordered" evidence="3">
    <location>
        <begin position="72"/>
        <end position="113"/>
    </location>
</feature>
<dbReference type="GO" id="GO:0008270">
    <property type="term" value="F:zinc ion binding"/>
    <property type="evidence" value="ECO:0007669"/>
    <property type="project" value="UniProtKB-KW"/>
</dbReference>
<dbReference type="GO" id="GO:0003006">
    <property type="term" value="P:developmental process involved in reproduction"/>
    <property type="evidence" value="ECO:0007669"/>
    <property type="project" value="UniProtKB-ARBA"/>
</dbReference>
<dbReference type="PROSITE" id="PS00028">
    <property type="entry name" value="ZINC_FINGER_C2H2_1"/>
    <property type="match status" value="1"/>
</dbReference>
<feature type="compositionally biased region" description="Basic residues" evidence="3">
    <location>
        <begin position="88"/>
        <end position="98"/>
    </location>
</feature>
<dbReference type="InterPro" id="IPR000210">
    <property type="entry name" value="BTB/POZ_dom"/>
</dbReference>
<dbReference type="PROSITE" id="PS50157">
    <property type="entry name" value="ZINC_FINGER_C2H2_2"/>
    <property type="match status" value="1"/>
</dbReference>
<dbReference type="PANTHER" id="PTHR23110:SF109">
    <property type="entry name" value="FI07618P-RELATED"/>
    <property type="match status" value="1"/>
</dbReference>
<dbReference type="SMART" id="SM00225">
    <property type="entry name" value="BTB"/>
    <property type="match status" value="1"/>
</dbReference>
<dbReference type="SUPFAM" id="SSF54695">
    <property type="entry name" value="POZ domain"/>
    <property type="match status" value="1"/>
</dbReference>
<dbReference type="CDD" id="cd18315">
    <property type="entry name" value="BTB_POZ_BAB-like"/>
    <property type="match status" value="1"/>
</dbReference>
<feature type="domain" description="BTB" evidence="4">
    <location>
        <begin position="1"/>
        <end position="50"/>
    </location>
</feature>
<evidence type="ECO:0000313" key="7">
    <source>
        <dbReference type="Proteomes" id="UP000728032"/>
    </source>
</evidence>
<evidence type="ECO:0000313" key="6">
    <source>
        <dbReference type="EMBL" id="CAD7641541.1"/>
    </source>
</evidence>
<keyword evidence="1" id="KW-0539">Nucleus</keyword>
<dbReference type="InterPro" id="IPR013087">
    <property type="entry name" value="Znf_C2H2_type"/>
</dbReference>
<evidence type="ECO:0000256" key="2">
    <source>
        <dbReference type="PROSITE-ProRule" id="PRU00042"/>
    </source>
</evidence>
<dbReference type="GO" id="GO:0006357">
    <property type="term" value="P:regulation of transcription by RNA polymerase II"/>
    <property type="evidence" value="ECO:0007669"/>
    <property type="project" value="TreeGrafter"/>
</dbReference>
<keyword evidence="7" id="KW-1185">Reference proteome</keyword>
<evidence type="ECO:0000256" key="1">
    <source>
        <dbReference type="ARBA" id="ARBA00023242"/>
    </source>
</evidence>
<keyword evidence="2" id="KW-0863">Zinc-finger</keyword>
<evidence type="ECO:0000259" key="5">
    <source>
        <dbReference type="PROSITE" id="PS50157"/>
    </source>
</evidence>
<dbReference type="EMBL" id="CAJPVJ010000868">
    <property type="protein sequence ID" value="CAG2163577.1"/>
    <property type="molecule type" value="Genomic_DNA"/>
</dbReference>
<dbReference type="InterPro" id="IPR051095">
    <property type="entry name" value="Dros_DevTransReg"/>
</dbReference>